<comment type="catalytic activity">
    <reaction evidence="1">
        <text>Hydrolysis of terminal, non-reducing beta-D-glucosyl residues with release of beta-D-glucose.</text>
        <dbReference type="EC" id="3.2.1.21"/>
    </reaction>
</comment>
<evidence type="ECO:0000313" key="22">
    <source>
        <dbReference type="Proteomes" id="UP000803884"/>
    </source>
</evidence>
<comment type="function">
    <text evidence="13">Beta-glucosidases are one of a number of cellulolytic enzymes involved in the degradation of cellulosic biomass. Catalyzes the last step releasing glucose from the inhibitory cellobiose.</text>
</comment>
<dbReference type="PANTHER" id="PTHR42715:SF12">
    <property type="entry name" value="BETA-GLUCOSIDASE G-RELATED"/>
    <property type="match status" value="1"/>
</dbReference>
<evidence type="ECO:0000256" key="19">
    <source>
        <dbReference type="SAM" id="SignalP"/>
    </source>
</evidence>
<evidence type="ECO:0000256" key="16">
    <source>
        <dbReference type="ARBA" id="ARBA00041601"/>
    </source>
</evidence>
<dbReference type="GeneID" id="96003893"/>
<dbReference type="FunFam" id="3.20.20.300:FF:000002">
    <property type="entry name" value="Probable beta-glucosidase"/>
    <property type="match status" value="1"/>
</dbReference>
<dbReference type="AlphaFoldDB" id="A0AB34KVS2"/>
<feature type="domain" description="Fibronectin type III-like" evidence="20">
    <location>
        <begin position="730"/>
        <end position="802"/>
    </location>
</feature>
<dbReference type="InterPro" id="IPR050288">
    <property type="entry name" value="Cellulose_deg_GH3"/>
</dbReference>
<proteinExistence type="inferred from homology"/>
<dbReference type="InterPro" id="IPR013783">
    <property type="entry name" value="Ig-like_fold"/>
</dbReference>
<dbReference type="RefSeq" id="XP_069231973.1">
    <property type="nucleotide sequence ID" value="XM_069371055.1"/>
</dbReference>
<dbReference type="Gene3D" id="3.20.20.300">
    <property type="entry name" value="Glycoside hydrolase, family 3, N-terminal domain"/>
    <property type="match status" value="1"/>
</dbReference>
<dbReference type="Proteomes" id="UP000803884">
    <property type="component" value="Unassembled WGS sequence"/>
</dbReference>
<evidence type="ECO:0000256" key="15">
    <source>
        <dbReference type="ARBA" id="ARBA00041276"/>
    </source>
</evidence>
<evidence type="ECO:0000256" key="1">
    <source>
        <dbReference type="ARBA" id="ARBA00000448"/>
    </source>
</evidence>
<evidence type="ECO:0000256" key="4">
    <source>
        <dbReference type="ARBA" id="ARBA00005336"/>
    </source>
</evidence>
<dbReference type="GO" id="GO:0005576">
    <property type="term" value="C:extracellular region"/>
    <property type="evidence" value="ECO:0007669"/>
    <property type="project" value="UniProtKB-SubCell"/>
</dbReference>
<dbReference type="GO" id="GO:0009251">
    <property type="term" value="P:glucan catabolic process"/>
    <property type="evidence" value="ECO:0007669"/>
    <property type="project" value="TreeGrafter"/>
</dbReference>
<keyword evidence="10" id="KW-0119">Carbohydrate metabolism</keyword>
<dbReference type="SUPFAM" id="SSF51445">
    <property type="entry name" value="(Trans)glycosidases"/>
    <property type="match status" value="1"/>
</dbReference>
<comment type="subcellular location">
    <subcellularLocation>
        <location evidence="2">Secreted</location>
    </subcellularLocation>
</comment>
<comment type="caution">
    <text evidence="21">The sequence shown here is derived from an EMBL/GenBank/DDBJ whole genome shotgun (WGS) entry which is preliminary data.</text>
</comment>
<feature type="signal peptide" evidence="19">
    <location>
        <begin position="1"/>
        <end position="23"/>
    </location>
</feature>
<organism evidence="21 22">
    <name type="scientific">Cladosporium halotolerans</name>
    <dbReference type="NCBI Taxonomy" id="1052096"/>
    <lineage>
        <taxon>Eukaryota</taxon>
        <taxon>Fungi</taxon>
        <taxon>Dikarya</taxon>
        <taxon>Ascomycota</taxon>
        <taxon>Pezizomycotina</taxon>
        <taxon>Dothideomycetes</taxon>
        <taxon>Dothideomycetidae</taxon>
        <taxon>Cladosporiales</taxon>
        <taxon>Cladosporiaceae</taxon>
        <taxon>Cladosporium</taxon>
    </lineage>
</organism>
<keyword evidence="9" id="KW-0325">Glycoprotein</keyword>
<comment type="pathway">
    <text evidence="3">Glycan metabolism; cellulose degradation.</text>
</comment>
<keyword evidence="6" id="KW-0964">Secreted</keyword>
<dbReference type="InterPro" id="IPR036962">
    <property type="entry name" value="Glyco_hydro_3_N_sf"/>
</dbReference>
<dbReference type="SUPFAM" id="SSF52279">
    <property type="entry name" value="Beta-D-glucan exohydrolase, C-terminal domain"/>
    <property type="match status" value="1"/>
</dbReference>
<dbReference type="EC" id="3.2.1.21" evidence="5"/>
<dbReference type="InterPro" id="IPR036881">
    <property type="entry name" value="Glyco_hydro_3_C_sf"/>
</dbReference>
<keyword evidence="11" id="KW-0326">Glycosidase</keyword>
<dbReference type="GO" id="GO:0008422">
    <property type="term" value="F:beta-glucosidase activity"/>
    <property type="evidence" value="ECO:0007669"/>
    <property type="project" value="UniProtKB-EC"/>
</dbReference>
<dbReference type="InterPro" id="IPR001764">
    <property type="entry name" value="Glyco_hydro_3_N"/>
</dbReference>
<dbReference type="EMBL" id="JAAQHG020000006">
    <property type="protein sequence ID" value="KAL1588868.1"/>
    <property type="molecule type" value="Genomic_DNA"/>
</dbReference>
<evidence type="ECO:0000256" key="13">
    <source>
        <dbReference type="ARBA" id="ARBA00024983"/>
    </source>
</evidence>
<evidence type="ECO:0000259" key="20">
    <source>
        <dbReference type="SMART" id="SM01217"/>
    </source>
</evidence>
<keyword evidence="8" id="KW-0378">Hydrolase</keyword>
<comment type="similarity">
    <text evidence="4">Belongs to the glycosyl hydrolase 3 family.</text>
</comment>
<evidence type="ECO:0000256" key="7">
    <source>
        <dbReference type="ARBA" id="ARBA00022729"/>
    </source>
</evidence>
<evidence type="ECO:0000256" key="3">
    <source>
        <dbReference type="ARBA" id="ARBA00004987"/>
    </source>
</evidence>
<evidence type="ECO:0000256" key="11">
    <source>
        <dbReference type="ARBA" id="ARBA00023295"/>
    </source>
</evidence>
<evidence type="ECO:0000256" key="9">
    <source>
        <dbReference type="ARBA" id="ARBA00023180"/>
    </source>
</evidence>
<evidence type="ECO:0000256" key="17">
    <source>
        <dbReference type="ARBA" id="ARBA00041808"/>
    </source>
</evidence>
<dbReference type="InterPro" id="IPR017853">
    <property type="entry name" value="GH"/>
</dbReference>
<sequence>MPRHKSTLAKGAIALLATHAVHGQNTPTAGLPWVQSDYATSPPVYPSPNATGQGWETAFEQASGFVSQLTLEEKVRLVTGTAGPCVGNIGPVPRLGFNGLCLQDGPLAIREADYASVFPAGLTVAAAWDRNLAHARGQDMADEFVGKGAHVALGPVAGPLGRSGYGGRNWEGFSPDPWLTGELFAETIVGMEERGIQACAKHYIGNEQETQRNPSVNDDGQTIEAVSSNIDDRTMHEVYAWPFANAVKAGASSIMCSYNRVNGSYGCQNSKLLNGVLKDELGFQGYVVSDWGATHAGVAPILAGLDMDMPGGIAFTETEHSYFGGNLTAAVNNGSVPIGRVDDMARRIMTPYFRLGQNEASYPGVDPSSDGLNFFKPAQFLYNWTYNSQRDIDVRGDHANLIRELGAAGIVLLKNVDNALPLKAPKNIGIFGNDAGDLVNGQYSLSNLNLGDGNFDYGILAMGGGSGAGRLTYVVPPLDAIKERARQDGTLVQYVLNNSVTTQSGNLQPMYPAPEVCLVFLKTWATEGYDRESLLVDWNGTALATTVADNCTNTIVVTHSGGLNVLPFADHPNITAILAAHLGGQEAGNSIVDVLYGAVNPSGHLPYTIAKSEADYSFAALTNSSALLNTTDPNAWQSDFRERLLIDYRHFDHHGLPVQYEFGFGLSYTTFELSNISVSDPATSPIAPLPPSANSTSSGPNPPGGAPALWQTLYTVSARVTNTGARPGAAVPQLYLSLPQPANEDVTPARVLRGFEKVMLQPGESKVVTFPLMRRDLSYWDVERQQWVIGDGEVGVHAGFSSRDFRAEGAFRPLGGRG</sequence>
<dbReference type="Pfam" id="PF14310">
    <property type="entry name" value="Fn3-like"/>
    <property type="match status" value="1"/>
</dbReference>
<feature type="region of interest" description="Disordered" evidence="18">
    <location>
        <begin position="685"/>
        <end position="706"/>
    </location>
</feature>
<protein>
    <recommendedName>
        <fullName evidence="14">Probable beta-glucosidase G</fullName>
        <ecNumber evidence="5">3.2.1.21</ecNumber>
    </recommendedName>
    <alternativeName>
        <fullName evidence="15">Beta-D-glucoside glucohydrolase G</fullName>
    </alternativeName>
    <alternativeName>
        <fullName evidence="16">Cellobiase G</fullName>
    </alternativeName>
    <alternativeName>
        <fullName evidence="17">Gentiobiase G</fullName>
    </alternativeName>
</protein>
<evidence type="ECO:0000256" key="8">
    <source>
        <dbReference type="ARBA" id="ARBA00022801"/>
    </source>
</evidence>
<dbReference type="Pfam" id="PF00933">
    <property type="entry name" value="Glyco_hydro_3"/>
    <property type="match status" value="1"/>
</dbReference>
<dbReference type="InterPro" id="IPR026891">
    <property type="entry name" value="Fn3-like"/>
</dbReference>
<reference evidence="21 22" key="1">
    <citation type="journal article" date="2020" name="Microbiol. Resour. Announc.">
        <title>Draft Genome Sequence of a Cladosporium Species Isolated from the Mesophotic Ascidian Didemnum maculosum.</title>
        <authorList>
            <person name="Gioti A."/>
            <person name="Siaperas R."/>
            <person name="Nikolaivits E."/>
            <person name="Le Goff G."/>
            <person name="Ouazzani J."/>
            <person name="Kotoulas G."/>
            <person name="Topakas E."/>
        </authorList>
    </citation>
    <scope>NUCLEOTIDE SEQUENCE [LARGE SCALE GENOMIC DNA]</scope>
    <source>
        <strain evidence="21 22">TM138-S3</strain>
    </source>
</reference>
<keyword evidence="22" id="KW-1185">Reference proteome</keyword>
<dbReference type="PRINTS" id="PR00133">
    <property type="entry name" value="GLHYDRLASE3"/>
</dbReference>
<evidence type="ECO:0000256" key="10">
    <source>
        <dbReference type="ARBA" id="ARBA00023277"/>
    </source>
</evidence>
<evidence type="ECO:0000256" key="5">
    <source>
        <dbReference type="ARBA" id="ARBA00012744"/>
    </source>
</evidence>
<evidence type="ECO:0000256" key="2">
    <source>
        <dbReference type="ARBA" id="ARBA00004613"/>
    </source>
</evidence>
<keyword evidence="12" id="KW-0624">Polysaccharide degradation</keyword>
<accession>A0AB34KVS2</accession>
<dbReference type="Gene3D" id="2.60.40.10">
    <property type="entry name" value="Immunoglobulins"/>
    <property type="match status" value="1"/>
</dbReference>
<evidence type="ECO:0000313" key="21">
    <source>
        <dbReference type="EMBL" id="KAL1588868.1"/>
    </source>
</evidence>
<dbReference type="SMART" id="SM01217">
    <property type="entry name" value="Fn3_like"/>
    <property type="match status" value="1"/>
</dbReference>
<gene>
    <name evidence="21" type="ORF">WHR41_02449</name>
</gene>
<evidence type="ECO:0000256" key="6">
    <source>
        <dbReference type="ARBA" id="ARBA00022525"/>
    </source>
</evidence>
<name>A0AB34KVS2_9PEZI</name>
<evidence type="ECO:0000256" key="14">
    <source>
        <dbReference type="ARBA" id="ARBA00039579"/>
    </source>
</evidence>
<dbReference type="PANTHER" id="PTHR42715">
    <property type="entry name" value="BETA-GLUCOSIDASE"/>
    <property type="match status" value="1"/>
</dbReference>
<evidence type="ECO:0000256" key="12">
    <source>
        <dbReference type="ARBA" id="ARBA00023326"/>
    </source>
</evidence>
<keyword evidence="7 19" id="KW-0732">Signal</keyword>
<evidence type="ECO:0000256" key="18">
    <source>
        <dbReference type="SAM" id="MobiDB-lite"/>
    </source>
</evidence>
<dbReference type="Gene3D" id="3.40.50.1700">
    <property type="entry name" value="Glycoside hydrolase family 3 C-terminal domain"/>
    <property type="match status" value="1"/>
</dbReference>
<feature type="chain" id="PRO_5044318981" description="Probable beta-glucosidase G" evidence="19">
    <location>
        <begin position="24"/>
        <end position="818"/>
    </location>
</feature>
<dbReference type="InterPro" id="IPR002772">
    <property type="entry name" value="Glyco_hydro_3_C"/>
</dbReference>
<dbReference type="Pfam" id="PF01915">
    <property type="entry name" value="Glyco_hydro_3_C"/>
    <property type="match status" value="1"/>
</dbReference>